<keyword evidence="15" id="KW-1185">Reference proteome</keyword>
<keyword evidence="10" id="KW-0143">Chaperone</keyword>
<dbReference type="PROSITE" id="PS51257">
    <property type="entry name" value="PROKAR_LIPOPROTEIN"/>
    <property type="match status" value="1"/>
</dbReference>
<protein>
    <recommendedName>
        <fullName evidence="4">Outer-membrane lipoprotein LolB</fullName>
    </recommendedName>
</protein>
<dbReference type="InterPro" id="IPR004565">
    <property type="entry name" value="OM_lipoprot_LolB"/>
</dbReference>
<evidence type="ECO:0000256" key="7">
    <source>
        <dbReference type="ARBA" id="ARBA00022927"/>
    </source>
</evidence>
<keyword evidence="8" id="KW-0472">Membrane</keyword>
<evidence type="ECO:0000313" key="14">
    <source>
        <dbReference type="EMBL" id="URI10587.1"/>
    </source>
</evidence>
<evidence type="ECO:0000256" key="10">
    <source>
        <dbReference type="ARBA" id="ARBA00023186"/>
    </source>
</evidence>
<dbReference type="Gene3D" id="2.50.20.10">
    <property type="entry name" value="Lipoprotein localisation LolA/LolB/LppX"/>
    <property type="match status" value="1"/>
</dbReference>
<evidence type="ECO:0000256" key="2">
    <source>
        <dbReference type="ARBA" id="ARBA00009696"/>
    </source>
</evidence>
<keyword evidence="9" id="KW-0564">Palmitate</keyword>
<evidence type="ECO:0000256" key="12">
    <source>
        <dbReference type="ARBA" id="ARBA00023288"/>
    </source>
</evidence>
<evidence type="ECO:0000256" key="5">
    <source>
        <dbReference type="ARBA" id="ARBA00022448"/>
    </source>
</evidence>
<feature type="signal peptide" evidence="13">
    <location>
        <begin position="1"/>
        <end position="23"/>
    </location>
</feature>
<evidence type="ECO:0000256" key="8">
    <source>
        <dbReference type="ARBA" id="ARBA00023136"/>
    </source>
</evidence>
<evidence type="ECO:0000256" key="6">
    <source>
        <dbReference type="ARBA" id="ARBA00022729"/>
    </source>
</evidence>
<evidence type="ECO:0000256" key="13">
    <source>
        <dbReference type="SAM" id="SignalP"/>
    </source>
</evidence>
<keyword evidence="7" id="KW-0653">Protein transport</keyword>
<proteinExistence type="inferred from homology"/>
<keyword evidence="6 13" id="KW-0732">Signal</keyword>
<dbReference type="Pfam" id="PF03550">
    <property type="entry name" value="LolB"/>
    <property type="match status" value="1"/>
</dbReference>
<reference evidence="14" key="1">
    <citation type="submission" date="2022-05" db="EMBL/GenBank/DDBJ databases">
        <title>An RpoN-dependent PEP-CTERM gene is involved in floc formation of an Aquincola tertiaricarbonis strain.</title>
        <authorList>
            <person name="Qiu D."/>
            <person name="Xia M."/>
        </authorList>
    </citation>
    <scope>NUCLEOTIDE SEQUENCE</scope>
    <source>
        <strain evidence="14">RN12</strain>
    </source>
</reference>
<evidence type="ECO:0000256" key="9">
    <source>
        <dbReference type="ARBA" id="ARBA00023139"/>
    </source>
</evidence>
<evidence type="ECO:0000313" key="15">
    <source>
        <dbReference type="Proteomes" id="UP001056201"/>
    </source>
</evidence>
<accession>A0ABY4SFA6</accession>
<dbReference type="Proteomes" id="UP001056201">
    <property type="component" value="Chromosome 2"/>
</dbReference>
<dbReference type="EMBL" id="CP097636">
    <property type="protein sequence ID" value="URI10587.1"/>
    <property type="molecule type" value="Genomic_DNA"/>
</dbReference>
<feature type="chain" id="PRO_5046171866" description="Outer-membrane lipoprotein LolB" evidence="13">
    <location>
        <begin position="24"/>
        <end position="176"/>
    </location>
</feature>
<keyword evidence="11" id="KW-0998">Cell outer membrane</keyword>
<evidence type="ECO:0000256" key="1">
    <source>
        <dbReference type="ARBA" id="ARBA00004459"/>
    </source>
</evidence>
<organism evidence="14 15">
    <name type="scientific">Aquincola tertiaricarbonis</name>
    <dbReference type="NCBI Taxonomy" id="391953"/>
    <lineage>
        <taxon>Bacteria</taxon>
        <taxon>Pseudomonadati</taxon>
        <taxon>Pseudomonadota</taxon>
        <taxon>Betaproteobacteria</taxon>
        <taxon>Burkholderiales</taxon>
        <taxon>Sphaerotilaceae</taxon>
        <taxon>Aquincola</taxon>
    </lineage>
</organism>
<evidence type="ECO:0000256" key="3">
    <source>
        <dbReference type="ARBA" id="ARBA00011245"/>
    </source>
</evidence>
<dbReference type="SUPFAM" id="SSF89392">
    <property type="entry name" value="Prokaryotic lipoproteins and lipoprotein localization factors"/>
    <property type="match status" value="1"/>
</dbReference>
<dbReference type="InterPro" id="IPR029046">
    <property type="entry name" value="LolA/LolB/LppX"/>
</dbReference>
<dbReference type="RefSeq" id="WP_250198793.1">
    <property type="nucleotide sequence ID" value="NZ_CP097636.1"/>
</dbReference>
<evidence type="ECO:0000256" key="4">
    <source>
        <dbReference type="ARBA" id="ARBA00016202"/>
    </source>
</evidence>
<keyword evidence="5" id="KW-0813">Transport</keyword>
<gene>
    <name evidence="14" type="ORF">MW290_16435</name>
</gene>
<keyword evidence="12 14" id="KW-0449">Lipoprotein</keyword>
<evidence type="ECO:0000256" key="11">
    <source>
        <dbReference type="ARBA" id="ARBA00023237"/>
    </source>
</evidence>
<comment type="subcellular location">
    <subcellularLocation>
        <location evidence="1">Cell outer membrane</location>
        <topology evidence="1">Lipid-anchor</topology>
    </subcellularLocation>
</comment>
<dbReference type="CDD" id="cd16326">
    <property type="entry name" value="LolB"/>
    <property type="match status" value="1"/>
</dbReference>
<name>A0ABY4SFA6_AQUTE</name>
<comment type="subunit">
    <text evidence="3">Monomer.</text>
</comment>
<comment type="similarity">
    <text evidence="2">Belongs to the LolB family.</text>
</comment>
<sequence length="176" mass="18577">MKLIATALLLAALLAGCASVPPADPSAASISGRLAVQVAQPVDGTSEPRSMSAAFELRGDARLGELNLSGPLGNTLAQARWHDGEAELLTTQGARKFASLDDMSQQMLGEPLPLAALIDWLRGRPWPAAPSYANDAGFQQLGWQIDLRRYAEGALVAERASPPTTVRVRLDKPAAP</sequence>